<gene>
    <name evidence="20" type="ORF">WMY93_025366</name>
</gene>
<dbReference type="InterPro" id="IPR011015">
    <property type="entry name" value="LEM/LEM-like_dom_sf"/>
</dbReference>
<dbReference type="SMART" id="SM00248">
    <property type="entry name" value="ANK"/>
    <property type="match status" value="4"/>
</dbReference>
<dbReference type="SMART" id="SM00098">
    <property type="entry name" value="alkPPc"/>
    <property type="match status" value="1"/>
</dbReference>
<evidence type="ECO:0000256" key="18">
    <source>
        <dbReference type="SAM" id="MobiDB-lite"/>
    </source>
</evidence>
<keyword evidence="13" id="KW-0449">Lipoprotein</keyword>
<dbReference type="CDD" id="cd16012">
    <property type="entry name" value="ALP"/>
    <property type="match status" value="1"/>
</dbReference>
<dbReference type="Pfam" id="PF03020">
    <property type="entry name" value="LEM"/>
    <property type="match status" value="1"/>
</dbReference>
<feature type="binding site" evidence="15">
    <location>
        <position position="317"/>
    </location>
    <ligand>
        <name>Zn(2+)</name>
        <dbReference type="ChEBI" id="CHEBI:29105"/>
        <label>2</label>
    </ligand>
</feature>
<feature type="region of interest" description="Disordered" evidence="18">
    <location>
        <begin position="813"/>
        <end position="869"/>
    </location>
</feature>
<dbReference type="InterPro" id="IPR002110">
    <property type="entry name" value="Ankyrin_rpt"/>
</dbReference>
<dbReference type="Pfam" id="PF12796">
    <property type="entry name" value="Ank_2"/>
    <property type="match status" value="1"/>
</dbReference>
<dbReference type="EC" id="3.1.3.1" evidence="4"/>
<dbReference type="InterPro" id="IPR034998">
    <property type="entry name" value="ANKLE1"/>
</dbReference>
<dbReference type="PANTHER" id="PTHR46427">
    <property type="entry name" value="ANKYRIN REPEAT AND LEM DOMAIN-CONTAINING PROTEIN 1"/>
    <property type="match status" value="1"/>
</dbReference>
<dbReference type="GO" id="GO:0005737">
    <property type="term" value="C:cytoplasm"/>
    <property type="evidence" value="ECO:0007669"/>
    <property type="project" value="TreeGrafter"/>
</dbReference>
<dbReference type="SUPFAM" id="SSF63451">
    <property type="entry name" value="LEM domain"/>
    <property type="match status" value="1"/>
</dbReference>
<keyword evidence="11" id="KW-0472">Membrane</keyword>
<feature type="compositionally biased region" description="Polar residues" evidence="18">
    <location>
        <begin position="1012"/>
        <end position="1046"/>
    </location>
</feature>
<evidence type="ECO:0000256" key="9">
    <source>
        <dbReference type="ARBA" id="ARBA00022833"/>
    </source>
</evidence>
<dbReference type="GO" id="GO:0005654">
    <property type="term" value="C:nucleoplasm"/>
    <property type="evidence" value="ECO:0007669"/>
    <property type="project" value="TreeGrafter"/>
</dbReference>
<keyword evidence="6" id="KW-0336">GPI-anchor</keyword>
<keyword evidence="21" id="KW-1185">Reference proteome</keyword>
<dbReference type="Pfam" id="PF00245">
    <property type="entry name" value="Alk_phosphatase"/>
    <property type="match status" value="1"/>
</dbReference>
<evidence type="ECO:0000256" key="16">
    <source>
        <dbReference type="PROSITE-ProRule" id="PRU00023"/>
    </source>
</evidence>
<dbReference type="GO" id="GO:0000724">
    <property type="term" value="P:double-strand break repair via homologous recombination"/>
    <property type="evidence" value="ECO:0007669"/>
    <property type="project" value="TreeGrafter"/>
</dbReference>
<feature type="compositionally biased region" description="Basic and acidic residues" evidence="18">
    <location>
        <begin position="1275"/>
        <end position="1288"/>
    </location>
</feature>
<comment type="caution">
    <text evidence="20">The sequence shown here is derived from an EMBL/GenBank/DDBJ whole genome shotgun (WGS) entry which is preliminary data.</text>
</comment>
<dbReference type="GO" id="GO:0004520">
    <property type="term" value="F:DNA endonuclease activity"/>
    <property type="evidence" value="ECO:0007669"/>
    <property type="project" value="TreeGrafter"/>
</dbReference>
<dbReference type="GO" id="GO:0098552">
    <property type="term" value="C:side of membrane"/>
    <property type="evidence" value="ECO:0007669"/>
    <property type="project" value="UniProtKB-KW"/>
</dbReference>
<dbReference type="GO" id="GO:0046872">
    <property type="term" value="F:metal ion binding"/>
    <property type="evidence" value="ECO:0007669"/>
    <property type="project" value="UniProtKB-KW"/>
</dbReference>
<feature type="repeat" description="ANK" evidence="16">
    <location>
        <begin position="518"/>
        <end position="550"/>
    </location>
</feature>
<dbReference type="FunFam" id="3.40.720.10:FF:000008">
    <property type="entry name" value="Alkaline phosphatase"/>
    <property type="match status" value="1"/>
</dbReference>
<evidence type="ECO:0000256" key="2">
    <source>
        <dbReference type="ARBA" id="ARBA00005984"/>
    </source>
</evidence>
<organism evidence="20 21">
    <name type="scientific">Mugilogobius chulae</name>
    <name type="common">yellowstripe goby</name>
    <dbReference type="NCBI Taxonomy" id="88201"/>
    <lineage>
        <taxon>Eukaryota</taxon>
        <taxon>Metazoa</taxon>
        <taxon>Chordata</taxon>
        <taxon>Craniata</taxon>
        <taxon>Vertebrata</taxon>
        <taxon>Euteleostomi</taxon>
        <taxon>Actinopterygii</taxon>
        <taxon>Neopterygii</taxon>
        <taxon>Teleostei</taxon>
        <taxon>Neoteleostei</taxon>
        <taxon>Acanthomorphata</taxon>
        <taxon>Gobiaria</taxon>
        <taxon>Gobiiformes</taxon>
        <taxon>Gobioidei</taxon>
        <taxon>Gobiidae</taxon>
        <taxon>Gobionellinae</taxon>
        <taxon>Mugilogobius</taxon>
    </lineage>
</organism>
<evidence type="ECO:0000256" key="13">
    <source>
        <dbReference type="ARBA" id="ARBA00023288"/>
    </source>
</evidence>
<feature type="binding site" evidence="15">
    <location>
        <position position="321"/>
    </location>
    <ligand>
        <name>Zn(2+)</name>
        <dbReference type="ChEBI" id="CHEBI:29105"/>
        <label>2</label>
    </ligand>
</feature>
<dbReference type="GO" id="GO:0004035">
    <property type="term" value="F:alkaline phosphatase activity"/>
    <property type="evidence" value="ECO:0007669"/>
    <property type="project" value="UniProtKB-EC"/>
</dbReference>
<feature type="binding site" evidence="15">
    <location>
        <position position="434"/>
    </location>
    <ligand>
        <name>Zn(2+)</name>
        <dbReference type="ChEBI" id="CHEBI:29105"/>
        <label>1</label>
    </ligand>
</feature>
<comment type="similarity">
    <text evidence="2 17">Belongs to the alkaline phosphatase family.</text>
</comment>
<keyword evidence="9 15" id="KW-0862">Zinc</keyword>
<dbReference type="Gene3D" id="1.10.720.40">
    <property type="match status" value="1"/>
</dbReference>
<dbReference type="PANTHER" id="PTHR46427:SF1">
    <property type="entry name" value="ANKYRIN REPEAT AND LEM DOMAIN-CONTAINING PROTEIN 1"/>
    <property type="match status" value="1"/>
</dbReference>
<evidence type="ECO:0000259" key="19">
    <source>
        <dbReference type="PROSITE" id="PS50954"/>
    </source>
</evidence>
<feature type="domain" description="LEM" evidence="19">
    <location>
        <begin position="1302"/>
        <end position="1346"/>
    </location>
</feature>
<evidence type="ECO:0000256" key="17">
    <source>
        <dbReference type="RuleBase" id="RU003946"/>
    </source>
</evidence>
<evidence type="ECO:0000256" key="11">
    <source>
        <dbReference type="ARBA" id="ARBA00023136"/>
    </source>
</evidence>
<feature type="compositionally biased region" description="Low complexity" evidence="18">
    <location>
        <begin position="834"/>
        <end position="849"/>
    </location>
</feature>
<keyword evidence="5" id="KW-1003">Cell membrane</keyword>
<reference evidence="21" key="1">
    <citation type="submission" date="2024-04" db="EMBL/GenBank/DDBJ databases">
        <title>Salinicola lusitanus LLJ914,a marine bacterium isolated from the Okinawa Trough.</title>
        <authorList>
            <person name="Li J."/>
        </authorList>
    </citation>
    <scope>NUCLEOTIDE SEQUENCE [LARGE SCALE GENOMIC DNA]</scope>
</reference>
<feature type="active site" description="Phosphoserine intermediate" evidence="14">
    <location>
        <position position="100"/>
    </location>
</feature>
<dbReference type="PROSITE" id="PS50954">
    <property type="entry name" value="LEM"/>
    <property type="match status" value="1"/>
</dbReference>
<dbReference type="PRINTS" id="PR00113">
    <property type="entry name" value="ALKPHPHTASE"/>
</dbReference>
<dbReference type="Proteomes" id="UP001460270">
    <property type="component" value="Unassembled WGS sequence"/>
</dbReference>
<feature type="binding site" evidence="15">
    <location>
        <position position="163"/>
    </location>
    <ligand>
        <name>Mg(2+)</name>
        <dbReference type="ChEBI" id="CHEBI:18420"/>
    </ligand>
</feature>
<evidence type="ECO:0000313" key="21">
    <source>
        <dbReference type="Proteomes" id="UP001460270"/>
    </source>
</evidence>
<dbReference type="InterPro" id="IPR003887">
    <property type="entry name" value="LEM_dom"/>
</dbReference>
<evidence type="ECO:0000256" key="3">
    <source>
        <dbReference type="ARBA" id="ARBA00011738"/>
    </source>
</evidence>
<keyword evidence="8" id="KW-0378">Hydrolase</keyword>
<keyword evidence="10 15" id="KW-0460">Magnesium</keyword>
<evidence type="ECO:0000256" key="7">
    <source>
        <dbReference type="ARBA" id="ARBA00022723"/>
    </source>
</evidence>
<dbReference type="PROSITE" id="PS50088">
    <property type="entry name" value="ANK_REPEAT"/>
    <property type="match status" value="1"/>
</dbReference>
<evidence type="ECO:0000313" key="20">
    <source>
        <dbReference type="EMBL" id="KAK7889806.1"/>
    </source>
</evidence>
<comment type="subcellular location">
    <subcellularLocation>
        <location evidence="1">Cell membrane</location>
        <topology evidence="1">Lipid-anchor</topology>
        <topology evidence="1">GPI-anchor</topology>
    </subcellularLocation>
</comment>
<dbReference type="CDD" id="cd12934">
    <property type="entry name" value="LEM"/>
    <property type="match status" value="1"/>
</dbReference>
<name>A0AAW0NES9_9GOBI</name>
<sequence>MSDDDLNFPHTEEELHASYWNNKAKQSLHTALNIQPNLHKAKNVILFLGDGMGVPTVTAARILKGQLAGHSGEETSLVMDTFPHLALSKTYNVDQQMPDSAGTATAYLCGVKANYGTLGVSAAAPLSNCSASFGNEVTSVLHRSKQAGKSVGIVTTTRVQHASPGASYAHTADRDWYSDAELTPEAVENGCRDIAYQLVHNTEINVILGGGRQYMFPTNVQDPEYPTTMGGRKDGRNLITEWLQNKKKAKYVWNKAEFDKVNPKNTDFLMGLFETKDCRYELDRDPTMDPSLSEMVEKAIKFCPRTPRDFFFLGRIDHAHHAGRAKRSLYEAIELDKAIGRAAELTNELDTLSVVTADHSHVFAFGGHSARGNSVLGVSRKIADDNKRFTMAVYGNGPGYQIGPNGTRPDVNATLSSDSDYRQQAPVPLGSETHGIEDVAIFAKGPMSHLFHGVQEQNYIAHVMAYASCIEPYDECKLPEPNYAPTVHSAVGKETEKNLRCLKLLLQNGVNPNVKSSDGLTPLHIAAVWGCYQNLKLLLNNGGDPNLTDTDGNTPRQLAEQQDNRKCAQLLRDYQTDSGETEEEDLPCFSYCMYSDQTDTSSYPDSEFSFSSHSSKISDFGEGPLSSTRRSSFFNLCNTDDRPNDRGLSHRFSDMGNQKRNSQEWNSWAFEGPSILSSTRMSTAGLVGTLPVVKEDDLWTDEDKISPLKRNVSSGLPMLNSRKSVTFRDVDEYFPVFSPEICKQPPIENISQSLPFDPTQYSDFLDTERMATVLQAQGIDVTSPDHVYVFSRESSESTDENLEKTVISQCALDESDVEEQQPGKVKAVQTEKLGSGSSSGTTSSHYSSCDSDHYTSAVEGPANIRPTPVTEELFVMNADKDTIEPKRDNKKQENTQIGQIYSQSGSQCKFVEHLSDSFDNLALIEAHSKNNDAPPFCNVSDEIKPVLGNCSANQFDQDLSFTPSPFVTGRTRSRLSRCSMRTSRTPESLLVTSALFEETLPTPVRSRRETPRSQSSEGQYIQHTASPTTYCSIGNSNGKSVPTDYQDTGSSTLRASSSLSSSQSDTNVSNTVSDTLSFVETQDDTFILDKDTEIMDAYEKNLAEIVKAIQNKTSSNFLTDDLTSTDDGKNYVHKVTCKMSERSPKEDEVWITEDCNSQLDSVSSSSSSSYFSPRRSREDSDLPCTPGTGCTPRYSMNRLSDWSRPRNLANISYTPGGRPVIDDVEEPVEYLYTDTEQGHKFIETHIPPTANTSLSSSTNSEETILYDWRSMHRDAVKSKEKENQDPKVVKQNSSSDSDVEVLPETRGLTDKELRRRLLELGESPGPISSRTRPTYMRRLCRLLQESTTQSPNPQNQSDLGYSRELCQVLRTFELPQCQEDEQALCQQFEQPDQNRKWREGIIKSSFNYLLLDPRITNNLPFRSHIITPHECFKTFVNAIFYVGKGKRSRPYSHLYEALEYYKGEKTSKKLCRKVDHILQVWNAGQGVISLHCFQNVIPVEAYTREACMVEAIGLKMLTNQKRGDYYGIVSTGSKKGKRSWASTFSTRPCRSFWLRARGSSDQQISGNEKRLFSSCTFQCKYE</sequence>
<evidence type="ECO:0000256" key="5">
    <source>
        <dbReference type="ARBA" id="ARBA00022475"/>
    </source>
</evidence>
<dbReference type="SUPFAM" id="SSF48403">
    <property type="entry name" value="Ankyrin repeat"/>
    <property type="match status" value="1"/>
</dbReference>
<dbReference type="CDD" id="cd10454">
    <property type="entry name" value="GIY-YIG_COG3680_Meta"/>
    <property type="match status" value="1"/>
</dbReference>
<dbReference type="Gene3D" id="1.25.40.20">
    <property type="entry name" value="Ankyrin repeat-containing domain"/>
    <property type="match status" value="1"/>
</dbReference>
<protein>
    <recommendedName>
        <fullName evidence="4">alkaline phosphatase</fullName>
        <ecNumber evidence="4">3.1.3.1</ecNumber>
    </recommendedName>
</protein>
<proteinExistence type="inferred from homology"/>
<dbReference type="InterPro" id="IPR001952">
    <property type="entry name" value="Alkaline_phosphatase"/>
</dbReference>
<dbReference type="SUPFAM" id="SSF53649">
    <property type="entry name" value="Alkaline phosphatase-like"/>
    <property type="match status" value="1"/>
</dbReference>
<feature type="binding site" evidence="15">
    <location>
        <position position="161"/>
    </location>
    <ligand>
        <name>Mg(2+)</name>
        <dbReference type="ChEBI" id="CHEBI:18420"/>
    </ligand>
</feature>
<feature type="region of interest" description="Disordered" evidence="18">
    <location>
        <begin position="1000"/>
        <end position="1071"/>
    </location>
</feature>
<keyword evidence="12" id="KW-0325">Glycoprotein</keyword>
<evidence type="ECO:0000256" key="8">
    <source>
        <dbReference type="ARBA" id="ARBA00022801"/>
    </source>
</evidence>
<accession>A0AAW0NES9</accession>
<feature type="binding site" evidence="15">
    <location>
        <position position="359"/>
    </location>
    <ligand>
        <name>Zn(2+)</name>
        <dbReference type="ChEBI" id="CHEBI:29105"/>
        <label>2</label>
    </ligand>
</feature>
<dbReference type="GO" id="GO:0000712">
    <property type="term" value="P:resolution of meiotic recombination intermediates"/>
    <property type="evidence" value="ECO:0007669"/>
    <property type="project" value="TreeGrafter"/>
</dbReference>
<evidence type="ECO:0000256" key="6">
    <source>
        <dbReference type="ARBA" id="ARBA00022622"/>
    </source>
</evidence>
<evidence type="ECO:0000256" key="12">
    <source>
        <dbReference type="ARBA" id="ARBA00023180"/>
    </source>
</evidence>
<dbReference type="SMART" id="SM00540">
    <property type="entry name" value="LEM"/>
    <property type="match status" value="1"/>
</dbReference>
<evidence type="ECO:0000256" key="4">
    <source>
        <dbReference type="ARBA" id="ARBA00012647"/>
    </source>
</evidence>
<feature type="binding site" evidence="15">
    <location>
        <position position="358"/>
    </location>
    <ligand>
        <name>Zn(2+)</name>
        <dbReference type="ChEBI" id="CHEBI:29105"/>
        <label>2</label>
    </ligand>
</feature>
<evidence type="ECO:0000256" key="15">
    <source>
        <dbReference type="PIRSR" id="PIRSR601952-2"/>
    </source>
</evidence>
<feature type="binding site" evidence="15">
    <location>
        <position position="50"/>
    </location>
    <ligand>
        <name>Mg(2+)</name>
        <dbReference type="ChEBI" id="CHEBI:18420"/>
    </ligand>
</feature>
<feature type="compositionally biased region" description="Low complexity" evidence="18">
    <location>
        <begin position="1159"/>
        <end position="1173"/>
    </location>
</feature>
<feature type="binding site" evidence="15">
    <location>
        <position position="50"/>
    </location>
    <ligand>
        <name>Zn(2+)</name>
        <dbReference type="ChEBI" id="CHEBI:29105"/>
        <label>2</label>
    </ligand>
</feature>
<dbReference type="EMBL" id="JBBPFD010000018">
    <property type="protein sequence ID" value="KAK7889806.1"/>
    <property type="molecule type" value="Genomic_DNA"/>
</dbReference>
<dbReference type="InterPro" id="IPR036770">
    <property type="entry name" value="Ankyrin_rpt-contain_sf"/>
</dbReference>
<dbReference type="Pfam" id="PF22945">
    <property type="entry name" value="LEM-3_GIY-YIG"/>
    <property type="match status" value="1"/>
</dbReference>
<evidence type="ECO:0000256" key="10">
    <source>
        <dbReference type="ARBA" id="ARBA00022842"/>
    </source>
</evidence>
<evidence type="ECO:0000256" key="1">
    <source>
        <dbReference type="ARBA" id="ARBA00004609"/>
    </source>
</evidence>
<comment type="cofactor">
    <cofactor evidence="15">
        <name>Mg(2+)</name>
        <dbReference type="ChEBI" id="CHEBI:18420"/>
    </cofactor>
    <text evidence="15">Binds 1 Mg(2+) ion.</text>
</comment>
<comment type="subunit">
    <text evidence="3">Homodimer.</text>
</comment>
<dbReference type="GO" id="GO:0005886">
    <property type="term" value="C:plasma membrane"/>
    <property type="evidence" value="ECO:0007669"/>
    <property type="project" value="UniProtKB-SubCell"/>
</dbReference>
<evidence type="ECO:0000256" key="14">
    <source>
        <dbReference type="PIRSR" id="PIRSR601952-1"/>
    </source>
</evidence>
<dbReference type="PROSITE" id="PS50297">
    <property type="entry name" value="ANK_REP_REGION"/>
    <property type="match status" value="1"/>
</dbReference>
<keyword evidence="7 15" id="KW-0479">Metal-binding</keyword>
<dbReference type="Gene3D" id="3.40.720.10">
    <property type="entry name" value="Alkaline Phosphatase, subunit A"/>
    <property type="match status" value="1"/>
</dbReference>
<keyword evidence="16" id="KW-0040">ANK repeat</keyword>
<comment type="cofactor">
    <cofactor evidence="15">
        <name>Zn(2+)</name>
        <dbReference type="ChEBI" id="CHEBI:29105"/>
    </cofactor>
    <text evidence="15">Binds 2 Zn(2+) ions.</text>
</comment>
<feature type="region of interest" description="Disordered" evidence="18">
    <location>
        <begin position="1275"/>
        <end position="1308"/>
    </location>
</feature>
<dbReference type="InterPro" id="IPR017850">
    <property type="entry name" value="Alkaline_phosphatase_core_sf"/>
</dbReference>
<feature type="compositionally biased region" description="Low complexity" evidence="18">
    <location>
        <begin position="1047"/>
        <end position="1071"/>
    </location>
</feature>
<feature type="region of interest" description="Disordered" evidence="18">
    <location>
        <begin position="1159"/>
        <end position="1189"/>
    </location>
</feature>